<feature type="transmembrane region" description="Helical" evidence="8">
    <location>
        <begin position="38"/>
        <end position="63"/>
    </location>
</feature>
<dbReference type="PANTHER" id="PTHR43394:SF1">
    <property type="entry name" value="ATP-BINDING CASSETTE SUB-FAMILY B MEMBER 10, MITOCHONDRIAL"/>
    <property type="match status" value="1"/>
</dbReference>
<dbReference type="RefSeq" id="WP_054067515.1">
    <property type="nucleotide sequence ID" value="NZ_CP020121.1"/>
</dbReference>
<dbReference type="InterPro" id="IPR017871">
    <property type="entry name" value="ABC_transporter-like_CS"/>
</dbReference>
<dbReference type="Gene3D" id="1.20.1560.10">
    <property type="entry name" value="ABC transporter type 1, transmembrane domain"/>
    <property type="match status" value="1"/>
</dbReference>
<dbReference type="InterPro" id="IPR039421">
    <property type="entry name" value="Type_1_exporter"/>
</dbReference>
<reference evidence="11 14" key="2">
    <citation type="submission" date="2017-03" db="EMBL/GenBank/DDBJ databases">
        <title>Rapid Whole Genome Sequencing of Comamonas kerstersii Causing Continuous ambulatory Peritoneal Dialysis-Associated Peritonitis.</title>
        <authorList>
            <person name="Zheng B."/>
        </authorList>
    </citation>
    <scope>NUCLEOTIDE SEQUENCE [LARGE SCALE GENOMIC DNA]</scope>
    <source>
        <strain evidence="11 14">8943</strain>
    </source>
</reference>
<evidence type="ECO:0000256" key="7">
    <source>
        <dbReference type="ARBA" id="ARBA00023136"/>
    </source>
</evidence>
<evidence type="ECO:0000313" key="11">
    <source>
        <dbReference type="EMBL" id="AQZ97301.1"/>
    </source>
</evidence>
<dbReference type="FunFam" id="1.20.1560.10:FF:000070">
    <property type="entry name" value="Multidrug ABC transporter ATP-binding protein"/>
    <property type="match status" value="1"/>
</dbReference>
<dbReference type="SMART" id="SM00382">
    <property type="entry name" value="AAA"/>
    <property type="match status" value="1"/>
</dbReference>
<dbReference type="Proteomes" id="UP000242792">
    <property type="component" value="Chromosome"/>
</dbReference>
<dbReference type="InterPro" id="IPR003439">
    <property type="entry name" value="ABC_transporter-like_ATP-bd"/>
</dbReference>
<keyword evidence="6 8" id="KW-1133">Transmembrane helix</keyword>
<dbReference type="Proteomes" id="UP000053300">
    <property type="component" value="Unassembled WGS sequence"/>
</dbReference>
<protein>
    <submittedName>
        <fullName evidence="12">Multidrug ABC transporter ATP-binding protein</fullName>
    </submittedName>
</protein>
<keyword evidence="4" id="KW-0547">Nucleotide-binding</keyword>
<evidence type="ECO:0000259" key="9">
    <source>
        <dbReference type="PROSITE" id="PS50893"/>
    </source>
</evidence>
<keyword evidence="5 12" id="KW-0067">ATP-binding</keyword>
<keyword evidence="13" id="KW-1185">Reference proteome</keyword>
<keyword evidence="7 8" id="KW-0472">Membrane</keyword>
<comment type="subcellular location">
    <subcellularLocation>
        <location evidence="1">Cell membrane</location>
        <topology evidence="1">Multi-pass membrane protein</topology>
    </subcellularLocation>
</comment>
<proteinExistence type="predicted"/>
<evidence type="ECO:0000313" key="12">
    <source>
        <dbReference type="EMBL" id="KUF39734.1"/>
    </source>
</evidence>
<dbReference type="SUPFAM" id="SSF90123">
    <property type="entry name" value="ABC transporter transmembrane region"/>
    <property type="match status" value="1"/>
</dbReference>
<dbReference type="FunFam" id="3.40.50.300:FF:000218">
    <property type="entry name" value="Multidrug ABC transporter ATP-binding protein"/>
    <property type="match status" value="1"/>
</dbReference>
<dbReference type="OrthoDB" id="8554730at2"/>
<dbReference type="STRING" id="225992.B5M06_02480"/>
<dbReference type="InterPro" id="IPR003593">
    <property type="entry name" value="AAA+_ATPase"/>
</dbReference>
<gene>
    <name evidence="12" type="ORF">AS359_12850</name>
    <name evidence="11" type="ORF">B5M06_02480</name>
</gene>
<evidence type="ECO:0000256" key="1">
    <source>
        <dbReference type="ARBA" id="ARBA00004651"/>
    </source>
</evidence>
<dbReference type="PROSITE" id="PS50893">
    <property type="entry name" value="ABC_TRANSPORTER_2"/>
    <property type="match status" value="1"/>
</dbReference>
<dbReference type="KEGG" id="cke:B5M06_02480"/>
<evidence type="ECO:0000256" key="3">
    <source>
        <dbReference type="ARBA" id="ARBA00022692"/>
    </source>
</evidence>
<feature type="transmembrane region" description="Helical" evidence="8">
    <location>
        <begin position="269"/>
        <end position="290"/>
    </location>
</feature>
<feature type="transmembrane region" description="Helical" evidence="8">
    <location>
        <begin position="83"/>
        <end position="108"/>
    </location>
</feature>
<dbReference type="Pfam" id="PF00664">
    <property type="entry name" value="ABC_membrane"/>
    <property type="match status" value="1"/>
</dbReference>
<dbReference type="PROSITE" id="PS50929">
    <property type="entry name" value="ABC_TM1F"/>
    <property type="match status" value="1"/>
</dbReference>
<dbReference type="GeneID" id="83038181"/>
<dbReference type="InterPro" id="IPR011527">
    <property type="entry name" value="ABC1_TM_dom"/>
</dbReference>
<dbReference type="InterPro" id="IPR027417">
    <property type="entry name" value="P-loop_NTPase"/>
</dbReference>
<feature type="domain" description="ABC transmembrane type-1" evidence="10">
    <location>
        <begin position="40"/>
        <end position="326"/>
    </location>
</feature>
<dbReference type="EMBL" id="LPXH01000034">
    <property type="protein sequence ID" value="KUF39734.1"/>
    <property type="molecule type" value="Genomic_DNA"/>
</dbReference>
<dbReference type="PROSITE" id="PS00211">
    <property type="entry name" value="ABC_TRANSPORTER_1"/>
    <property type="match status" value="1"/>
</dbReference>
<dbReference type="PANTHER" id="PTHR43394">
    <property type="entry name" value="ATP-DEPENDENT PERMEASE MDL1, MITOCHONDRIAL"/>
    <property type="match status" value="1"/>
</dbReference>
<name>A0A0W7YX14_9BURK</name>
<dbReference type="GO" id="GO:0015421">
    <property type="term" value="F:ABC-type oligopeptide transporter activity"/>
    <property type="evidence" value="ECO:0007669"/>
    <property type="project" value="TreeGrafter"/>
</dbReference>
<dbReference type="GO" id="GO:0005524">
    <property type="term" value="F:ATP binding"/>
    <property type="evidence" value="ECO:0007669"/>
    <property type="project" value="UniProtKB-KW"/>
</dbReference>
<feature type="transmembrane region" description="Helical" evidence="8">
    <location>
        <begin position="154"/>
        <end position="176"/>
    </location>
</feature>
<evidence type="ECO:0000256" key="2">
    <source>
        <dbReference type="ARBA" id="ARBA00022475"/>
    </source>
</evidence>
<keyword evidence="2" id="KW-1003">Cell membrane</keyword>
<evidence type="ECO:0000259" key="10">
    <source>
        <dbReference type="PROSITE" id="PS50929"/>
    </source>
</evidence>
<evidence type="ECO:0000256" key="8">
    <source>
        <dbReference type="SAM" id="Phobius"/>
    </source>
</evidence>
<organism evidence="12 13">
    <name type="scientific">Comamonas kerstersii</name>
    <dbReference type="NCBI Taxonomy" id="225992"/>
    <lineage>
        <taxon>Bacteria</taxon>
        <taxon>Pseudomonadati</taxon>
        <taxon>Pseudomonadota</taxon>
        <taxon>Betaproteobacteria</taxon>
        <taxon>Burkholderiales</taxon>
        <taxon>Comamonadaceae</taxon>
        <taxon>Comamonas</taxon>
    </lineage>
</organism>
<evidence type="ECO:0000256" key="4">
    <source>
        <dbReference type="ARBA" id="ARBA00022741"/>
    </source>
</evidence>
<accession>A0A1V0BBS0</accession>
<dbReference type="InterPro" id="IPR036640">
    <property type="entry name" value="ABC1_TM_sf"/>
</dbReference>
<dbReference type="Gene3D" id="3.40.50.300">
    <property type="entry name" value="P-loop containing nucleotide triphosphate hydrolases"/>
    <property type="match status" value="1"/>
</dbReference>
<sequence>MLGFFEKRIPPYPADEPQLPPTGFVAFLWSCTRGMRGWIVLMTITSALLAIYEAFLFGVMSRVVDWLSTTPMAEFWQVQRGSLLGIAAILLGSIVLLALHTMVMHQVLAINFPMRMRWVFHRLMLGQSMSFYADEFAGRITTKIMQTALAVREVIFIVVDVLVGVGVYFISILLLAGSFDAYLLLPFGIWLLCYALACWYFVPRLGKIGQEQADARSMMTGRVTDAYTNIATVKLFAHTRREAEYARSAMEDFKKTGYAQMRLVSLFELSNHTMITLLILSSGGMALWLWSTGQTGAGVVAAVIAMALRIAGYSHWVMWQMTGLFENIGTIHDGITTLSKPRTIVDAPNAPALQVKQGEIRFEHVSFGYKDGAKKIIDGLDLHIRPGERIGLIGRSGAGKSTLVNLLLRFHEPQAGRITIDGQDISQVTQDSLRGAIGMVTQDTSLLHRSMRENILYGRPDATEEQMRAAAERAKAAEFIDTLTDRHGRSGYDAQVGERGVKLSGGQRQRVAIARVMLKDAPILLLDEATSALDSEVEAAIQQSLDDLMEGKTVIAIAHRLSTIAAMDRLIVMDKGHIVEQGTHQELLQLGGIYARLWAHQSGGFLNEPTEGQL</sequence>
<dbReference type="SUPFAM" id="SSF52540">
    <property type="entry name" value="P-loop containing nucleoside triphosphate hydrolases"/>
    <property type="match status" value="1"/>
</dbReference>
<evidence type="ECO:0000256" key="5">
    <source>
        <dbReference type="ARBA" id="ARBA00022840"/>
    </source>
</evidence>
<evidence type="ECO:0000256" key="6">
    <source>
        <dbReference type="ARBA" id="ARBA00022989"/>
    </source>
</evidence>
<keyword evidence="3 8" id="KW-0812">Transmembrane</keyword>
<dbReference type="AlphaFoldDB" id="A0A0W7YX14"/>
<dbReference type="EMBL" id="CP020121">
    <property type="protein sequence ID" value="AQZ97301.1"/>
    <property type="molecule type" value="Genomic_DNA"/>
</dbReference>
<dbReference type="GO" id="GO:0005886">
    <property type="term" value="C:plasma membrane"/>
    <property type="evidence" value="ECO:0007669"/>
    <property type="project" value="UniProtKB-SubCell"/>
</dbReference>
<evidence type="ECO:0000313" key="14">
    <source>
        <dbReference type="Proteomes" id="UP000242792"/>
    </source>
</evidence>
<feature type="transmembrane region" description="Helical" evidence="8">
    <location>
        <begin position="182"/>
        <end position="202"/>
    </location>
</feature>
<accession>A0A0W7YX14</accession>
<dbReference type="GO" id="GO:0016887">
    <property type="term" value="F:ATP hydrolysis activity"/>
    <property type="evidence" value="ECO:0007669"/>
    <property type="project" value="InterPro"/>
</dbReference>
<evidence type="ECO:0000313" key="13">
    <source>
        <dbReference type="Proteomes" id="UP000053300"/>
    </source>
</evidence>
<feature type="domain" description="ABC transporter" evidence="9">
    <location>
        <begin position="360"/>
        <end position="600"/>
    </location>
</feature>
<reference evidence="12 13" key="1">
    <citation type="submission" date="2015-12" db="EMBL/GenBank/DDBJ databases">
        <title>Complete genome sequence of a multi-drug resistant strain Acidovorax sp. 12322-1.</title>
        <authorList>
            <person name="Ming D."/>
            <person name="Wang M."/>
            <person name="Hu S."/>
            <person name="Zhou Y."/>
            <person name="Jiang T."/>
        </authorList>
    </citation>
    <scope>NUCLEOTIDE SEQUENCE [LARGE SCALE GENOMIC DNA]</scope>
    <source>
        <strain evidence="12 13">12322-1</strain>
    </source>
</reference>
<feature type="transmembrane region" description="Helical" evidence="8">
    <location>
        <begin position="296"/>
        <end position="316"/>
    </location>
</feature>
<dbReference type="Pfam" id="PF00005">
    <property type="entry name" value="ABC_tran"/>
    <property type="match status" value="1"/>
</dbReference>